<evidence type="ECO:0000313" key="16">
    <source>
        <dbReference type="EMBL" id="AFZ70956.1"/>
    </source>
</evidence>
<evidence type="ECO:0000313" key="17">
    <source>
        <dbReference type="Proteomes" id="UP000010469"/>
    </source>
</evidence>
<keyword evidence="17" id="KW-1185">Reference proteome</keyword>
<reference evidence="17" key="1">
    <citation type="submission" date="2012-03" db="EMBL/GenBank/DDBJ databases">
        <title>Complete genome of Caldisphaera lagunensis DSM 15908.</title>
        <authorList>
            <person name="Lucas S."/>
            <person name="Copeland A."/>
            <person name="Lapidus A."/>
            <person name="Glavina del Rio T."/>
            <person name="Dalin E."/>
            <person name="Tice H."/>
            <person name="Bruce D."/>
            <person name="Goodwin L."/>
            <person name="Pitluck S."/>
            <person name="Peters L."/>
            <person name="Mikhailova N."/>
            <person name="Teshima H."/>
            <person name="Kyrpides N."/>
            <person name="Mavromatis K."/>
            <person name="Ivanova N."/>
            <person name="Brettin T."/>
            <person name="Detter J.C."/>
            <person name="Han C."/>
            <person name="Larimer F."/>
            <person name="Land M."/>
            <person name="Hauser L."/>
            <person name="Markowitz V."/>
            <person name="Cheng J.-F."/>
            <person name="Hugenholtz P."/>
            <person name="Woyke T."/>
            <person name="Wu D."/>
            <person name="Spring S."/>
            <person name="Schroeder M."/>
            <person name="Brambilla E."/>
            <person name="Klenk H.-P."/>
            <person name="Eisen J.A."/>
        </authorList>
    </citation>
    <scope>NUCLEOTIDE SEQUENCE [LARGE SCALE GENOMIC DNA]</scope>
    <source>
        <strain evidence="17">DSM 15908 / JCM 11604 / IC-154</strain>
    </source>
</reference>
<evidence type="ECO:0000256" key="1">
    <source>
        <dbReference type="ARBA" id="ARBA00008226"/>
    </source>
</evidence>
<evidence type="ECO:0000256" key="7">
    <source>
        <dbReference type="ARBA" id="ARBA00022741"/>
    </source>
</evidence>
<comment type="catalytic activity">
    <reaction evidence="13">
        <text>tRNA(Thr) + L-threonine + ATP = L-threonyl-tRNA(Thr) + AMP + diphosphate + H(+)</text>
        <dbReference type="Rhea" id="RHEA:24624"/>
        <dbReference type="Rhea" id="RHEA-COMP:9670"/>
        <dbReference type="Rhea" id="RHEA-COMP:9704"/>
        <dbReference type="ChEBI" id="CHEBI:15378"/>
        <dbReference type="ChEBI" id="CHEBI:30616"/>
        <dbReference type="ChEBI" id="CHEBI:33019"/>
        <dbReference type="ChEBI" id="CHEBI:57926"/>
        <dbReference type="ChEBI" id="CHEBI:78442"/>
        <dbReference type="ChEBI" id="CHEBI:78534"/>
        <dbReference type="ChEBI" id="CHEBI:456215"/>
        <dbReference type="EC" id="6.1.1.3"/>
    </reaction>
</comment>
<comment type="similarity">
    <text evidence="1">Belongs to the class-II aminoacyl-tRNA synthetase family.</text>
</comment>
<dbReference type="KEGG" id="clg:Calag_1239"/>
<dbReference type="PROSITE" id="PS50862">
    <property type="entry name" value="AA_TRNA_LIGASE_II"/>
    <property type="match status" value="1"/>
</dbReference>
<dbReference type="InterPro" id="IPR006195">
    <property type="entry name" value="aa-tRNA-synth_II"/>
</dbReference>
<evidence type="ECO:0000256" key="6">
    <source>
        <dbReference type="ARBA" id="ARBA00022723"/>
    </source>
</evidence>
<dbReference type="GO" id="GO:0006435">
    <property type="term" value="P:threonyl-tRNA aminoacylation"/>
    <property type="evidence" value="ECO:0007669"/>
    <property type="project" value="InterPro"/>
</dbReference>
<dbReference type="SUPFAM" id="SSF52954">
    <property type="entry name" value="Class II aaRS ABD-related"/>
    <property type="match status" value="1"/>
</dbReference>
<protein>
    <recommendedName>
        <fullName evidence="3">Threonine--tRNA ligase catalytic subunit</fullName>
        <ecNumber evidence="2">6.1.1.3</ecNumber>
    </recommendedName>
    <alternativeName>
        <fullName evidence="12">Threonyl-tRNA synthetase catalytic subunit</fullName>
    </alternativeName>
</protein>
<keyword evidence="9" id="KW-0067">ATP-binding</keyword>
<keyword evidence="4" id="KW-0694">RNA-binding</keyword>
<evidence type="ECO:0000256" key="2">
    <source>
        <dbReference type="ARBA" id="ARBA00013163"/>
    </source>
</evidence>
<dbReference type="EMBL" id="CP003378">
    <property type="protein sequence ID" value="AFZ70956.1"/>
    <property type="molecule type" value="Genomic_DNA"/>
</dbReference>
<accession>L0AAP4</accession>
<dbReference type="RefSeq" id="WP_015232853.1">
    <property type="nucleotide sequence ID" value="NC_019791.1"/>
</dbReference>
<dbReference type="InterPro" id="IPR002320">
    <property type="entry name" value="Thr-tRNA-ligase_IIa"/>
</dbReference>
<evidence type="ECO:0000256" key="3">
    <source>
        <dbReference type="ARBA" id="ARBA00021458"/>
    </source>
</evidence>
<dbReference type="Pfam" id="PF03129">
    <property type="entry name" value="HGTP_anticodon"/>
    <property type="match status" value="1"/>
</dbReference>
<dbReference type="GO" id="GO:0005524">
    <property type="term" value="F:ATP binding"/>
    <property type="evidence" value="ECO:0007669"/>
    <property type="project" value="UniProtKB-KW"/>
</dbReference>
<dbReference type="GO" id="GO:0005737">
    <property type="term" value="C:cytoplasm"/>
    <property type="evidence" value="ECO:0007669"/>
    <property type="project" value="InterPro"/>
</dbReference>
<name>L0AAP4_CALLD</name>
<evidence type="ECO:0000256" key="14">
    <source>
        <dbReference type="SAM" id="Phobius"/>
    </source>
</evidence>
<evidence type="ECO:0000256" key="5">
    <source>
        <dbReference type="ARBA" id="ARBA00022598"/>
    </source>
</evidence>
<gene>
    <name evidence="16" type="ordered locus">Calag_1239</name>
</gene>
<evidence type="ECO:0000256" key="12">
    <source>
        <dbReference type="ARBA" id="ARBA00031753"/>
    </source>
</evidence>
<keyword evidence="4" id="KW-0820">tRNA-binding</keyword>
<dbReference type="PANTHER" id="PTHR11451">
    <property type="entry name" value="THREONINE-TRNA LIGASE"/>
    <property type="match status" value="1"/>
</dbReference>
<dbReference type="InterPro" id="IPR004154">
    <property type="entry name" value="Anticodon-bd"/>
</dbReference>
<dbReference type="SUPFAM" id="SSF55681">
    <property type="entry name" value="Class II aaRS and biotin synthetases"/>
    <property type="match status" value="1"/>
</dbReference>
<sequence>MSEKIEKNHMDYAHDLDIAIKPETNVPKLDREYGYYIGLGIPLFSIGGGYLRASLYQILTNFHARRGYYIAETPVISSAALFDVSGHLGYYKQNMYVFHLEDRDYAVKPMNCPFHLMIFLNELGKYRNKIQLPFKIFELGRVHRLENSGSVYGLLRARAFTQDDAHIITFEKDAVKVITDVFEEMITIYSNLFRIKVSPETIKIRLSVSDRSKIGTEFMGTLEEWERAEEFLEKAAKKIDEEYGISFIKGIGEAAFYGPKIDVIVKMEDNKEWQLGTIQFDFNLARRFKIYDMVKEVFGDINVYVIHRALLGSIERFLGVYLENYKGRLPFSISPLQFAVLAIKAGDESDSKVEDVAKGLHKELIKNGFRSGYKETSRTSLSGDVRLIETTAKPPIIIYVGKKEVESNMITVSIFYQKRVEKKVELNKINEKIEEIVNDLEKDVISIAGEIPKIPGDLSYLI</sequence>
<dbReference type="OrthoDB" id="372136at2157"/>
<dbReference type="PANTHER" id="PTHR11451:SF44">
    <property type="entry name" value="THREONINE--TRNA LIGASE, CHLOROPLASTIC_MITOCHONDRIAL 2"/>
    <property type="match status" value="1"/>
</dbReference>
<dbReference type="PRINTS" id="PR01047">
    <property type="entry name" value="TRNASYNTHTHR"/>
</dbReference>
<keyword evidence="11 16" id="KW-0030">Aminoacyl-tRNA synthetase</keyword>
<organism evidence="16 17">
    <name type="scientific">Caldisphaera lagunensis (strain DSM 15908 / JCM 11604 / ANMR 0165 / IC-154)</name>
    <dbReference type="NCBI Taxonomy" id="1056495"/>
    <lineage>
        <taxon>Archaea</taxon>
        <taxon>Thermoproteota</taxon>
        <taxon>Thermoprotei</taxon>
        <taxon>Acidilobales</taxon>
        <taxon>Caldisphaeraceae</taxon>
        <taxon>Caldisphaera</taxon>
    </lineage>
</organism>
<keyword evidence="14" id="KW-0472">Membrane</keyword>
<dbReference type="Pfam" id="PF00587">
    <property type="entry name" value="tRNA-synt_2b"/>
    <property type="match status" value="1"/>
</dbReference>
<evidence type="ECO:0000256" key="8">
    <source>
        <dbReference type="ARBA" id="ARBA00022833"/>
    </source>
</evidence>
<dbReference type="eggNOG" id="arCOG00401">
    <property type="taxonomic scope" value="Archaea"/>
</dbReference>
<dbReference type="AlphaFoldDB" id="L0AAP4"/>
<evidence type="ECO:0000256" key="4">
    <source>
        <dbReference type="ARBA" id="ARBA00022555"/>
    </source>
</evidence>
<keyword evidence="8" id="KW-0862">Zinc</keyword>
<evidence type="ECO:0000256" key="9">
    <source>
        <dbReference type="ARBA" id="ARBA00022840"/>
    </source>
</evidence>
<feature type="transmembrane region" description="Helical" evidence="14">
    <location>
        <begin position="33"/>
        <end position="51"/>
    </location>
</feature>
<dbReference type="InterPro" id="IPR045864">
    <property type="entry name" value="aa-tRNA-synth_II/BPL/LPL"/>
</dbReference>
<feature type="domain" description="Aminoacyl-transfer RNA synthetases class-II family profile" evidence="15">
    <location>
        <begin position="51"/>
        <end position="330"/>
    </location>
</feature>
<keyword evidence="14" id="KW-0812">Transmembrane</keyword>
<dbReference type="GO" id="GO:0046872">
    <property type="term" value="F:metal ion binding"/>
    <property type="evidence" value="ECO:0007669"/>
    <property type="project" value="UniProtKB-KW"/>
</dbReference>
<evidence type="ECO:0000256" key="10">
    <source>
        <dbReference type="ARBA" id="ARBA00022917"/>
    </source>
</evidence>
<dbReference type="Proteomes" id="UP000010469">
    <property type="component" value="Chromosome"/>
</dbReference>
<keyword evidence="10" id="KW-0648">Protein biosynthesis</keyword>
<dbReference type="GO" id="GO:0004829">
    <property type="term" value="F:threonine-tRNA ligase activity"/>
    <property type="evidence" value="ECO:0007669"/>
    <property type="project" value="UniProtKB-EC"/>
</dbReference>
<keyword evidence="6" id="KW-0479">Metal-binding</keyword>
<dbReference type="HOGENOM" id="CLU_008554_2_1_2"/>
<dbReference type="InParanoid" id="L0AAP4"/>
<dbReference type="FunCoup" id="L0AAP4">
    <property type="interactions" value="191"/>
</dbReference>
<keyword evidence="7" id="KW-0547">Nucleotide-binding</keyword>
<proteinExistence type="inferred from homology"/>
<dbReference type="FunFam" id="3.30.930.10:FF:000002">
    <property type="entry name" value="Threonine--tRNA ligase"/>
    <property type="match status" value="1"/>
</dbReference>
<keyword evidence="14" id="KW-1133">Transmembrane helix</keyword>
<dbReference type="Gene3D" id="3.40.50.800">
    <property type="entry name" value="Anticodon-binding domain"/>
    <property type="match status" value="1"/>
</dbReference>
<dbReference type="Gene3D" id="3.30.930.10">
    <property type="entry name" value="Bira Bifunctional Protein, Domain 2"/>
    <property type="match status" value="1"/>
</dbReference>
<keyword evidence="5" id="KW-0436">Ligase</keyword>
<dbReference type="STRING" id="1056495.Calag_1239"/>
<dbReference type="InterPro" id="IPR002314">
    <property type="entry name" value="aa-tRNA-synt_IIb"/>
</dbReference>
<dbReference type="GO" id="GO:0000049">
    <property type="term" value="F:tRNA binding"/>
    <property type="evidence" value="ECO:0007669"/>
    <property type="project" value="UniProtKB-KW"/>
</dbReference>
<evidence type="ECO:0000256" key="11">
    <source>
        <dbReference type="ARBA" id="ARBA00023146"/>
    </source>
</evidence>
<evidence type="ECO:0000256" key="13">
    <source>
        <dbReference type="ARBA" id="ARBA00049515"/>
    </source>
</evidence>
<evidence type="ECO:0000259" key="15">
    <source>
        <dbReference type="PROSITE" id="PS50862"/>
    </source>
</evidence>
<dbReference type="GeneID" id="14212499"/>
<dbReference type="EC" id="6.1.1.3" evidence="2"/>
<dbReference type="InterPro" id="IPR036621">
    <property type="entry name" value="Anticodon-bd_dom_sf"/>
</dbReference>